<reference evidence="3 4" key="1">
    <citation type="submission" date="2019-11" db="EMBL/GenBank/DDBJ databases">
        <title>Venturia inaequalis Genome Resource.</title>
        <authorList>
            <person name="Lichtner F.J."/>
        </authorList>
    </citation>
    <scope>NUCLEOTIDE SEQUENCE [LARGE SCALE GENOMIC DNA]</scope>
    <source>
        <strain evidence="3">Bline_iso_100314</strain>
    </source>
</reference>
<evidence type="ECO:0000313" key="3">
    <source>
        <dbReference type="EMBL" id="KAE9982504.1"/>
    </source>
</evidence>
<dbReference type="Gene3D" id="2.170.270.10">
    <property type="entry name" value="SET domain"/>
    <property type="match status" value="1"/>
</dbReference>
<dbReference type="GO" id="GO:0005634">
    <property type="term" value="C:nucleus"/>
    <property type="evidence" value="ECO:0007669"/>
    <property type="project" value="TreeGrafter"/>
</dbReference>
<sequence>MGLSSIFCIKLKTYPDISTPYSDNENGTMPTKINQIRKDFKKYTDKIKKAPHNPENWISRATWYLEGYKDDEKNQWPSLAAADAFKVFEWFSDPKFRRDNDLYRIPDRELREMRVNACKVLVKALLQINDIREAKKYYDRQNVPLTDDDKAKINSPPESFEPTIVWRRYQWIPSHFMHRDNFLQNIREDLKSHGMDLQPSRIGPPSPTNLGVFARKRFGKGEILFRENVFRMSSPSLNAGEIINFYDVAIEDLKKGAPRHLLSYSNIGPLTASYTGRKDVFQFKYRIVRYLQYFKNKDPALLWNLDFDVWVLHTVQRRFDVNAFCFSQEREDGGEDVWSVISPIASLFQHSCEPNADWSNENDGLDVMLVKAAKVIQKGEEIYDSYGGLSMNLDDRRKKLMKWIGGDCECTRCVREEKEQSEEDAREADSDVELASNGTSGFEAGFDSSSGEVDSDGDTRMDRHLL</sequence>
<accession>A0A8H3V8U0</accession>
<organism evidence="3 4">
    <name type="scientific">Venturia inaequalis</name>
    <name type="common">Apple scab fungus</name>
    <dbReference type="NCBI Taxonomy" id="5025"/>
    <lineage>
        <taxon>Eukaryota</taxon>
        <taxon>Fungi</taxon>
        <taxon>Dikarya</taxon>
        <taxon>Ascomycota</taxon>
        <taxon>Pezizomycotina</taxon>
        <taxon>Dothideomycetes</taxon>
        <taxon>Pleosporomycetidae</taxon>
        <taxon>Venturiales</taxon>
        <taxon>Venturiaceae</taxon>
        <taxon>Venturia</taxon>
    </lineage>
</organism>
<dbReference type="SUPFAM" id="SSF82199">
    <property type="entry name" value="SET domain"/>
    <property type="match status" value="1"/>
</dbReference>
<dbReference type="Proteomes" id="UP000433883">
    <property type="component" value="Unassembled WGS sequence"/>
</dbReference>
<feature type="region of interest" description="Disordered" evidence="1">
    <location>
        <begin position="418"/>
        <end position="466"/>
    </location>
</feature>
<dbReference type="PANTHER" id="PTHR12197">
    <property type="entry name" value="HISTONE-LYSINE N-METHYLTRANSFERASE SMYD"/>
    <property type="match status" value="1"/>
</dbReference>
<evidence type="ECO:0000259" key="2">
    <source>
        <dbReference type="PROSITE" id="PS50280"/>
    </source>
</evidence>
<feature type="domain" description="SET" evidence="2">
    <location>
        <begin position="195"/>
        <end position="387"/>
    </location>
</feature>
<dbReference type="PROSITE" id="PS50280">
    <property type="entry name" value="SET"/>
    <property type="match status" value="1"/>
</dbReference>
<feature type="compositionally biased region" description="Acidic residues" evidence="1">
    <location>
        <begin position="419"/>
        <end position="432"/>
    </location>
</feature>
<proteinExistence type="predicted"/>
<dbReference type="EMBL" id="WNWQ01000042">
    <property type="protein sequence ID" value="KAE9982504.1"/>
    <property type="molecule type" value="Genomic_DNA"/>
</dbReference>
<dbReference type="AlphaFoldDB" id="A0A8H3V8U0"/>
<dbReference type="PANTHER" id="PTHR12197:SF251">
    <property type="entry name" value="EG:BACR7C10.4 PROTEIN"/>
    <property type="match status" value="1"/>
</dbReference>
<evidence type="ECO:0000256" key="1">
    <source>
        <dbReference type="SAM" id="MobiDB-lite"/>
    </source>
</evidence>
<name>A0A8H3V8U0_VENIN</name>
<dbReference type="Pfam" id="PF00856">
    <property type="entry name" value="SET"/>
    <property type="match status" value="1"/>
</dbReference>
<dbReference type="InterPro" id="IPR001214">
    <property type="entry name" value="SET_dom"/>
</dbReference>
<dbReference type="InterPro" id="IPR046341">
    <property type="entry name" value="SET_dom_sf"/>
</dbReference>
<evidence type="ECO:0000313" key="4">
    <source>
        <dbReference type="Proteomes" id="UP000433883"/>
    </source>
</evidence>
<comment type="caution">
    <text evidence="3">The sequence shown here is derived from an EMBL/GenBank/DDBJ whole genome shotgun (WGS) entry which is preliminary data.</text>
</comment>
<dbReference type="CDD" id="cd20071">
    <property type="entry name" value="SET_SMYD"/>
    <property type="match status" value="1"/>
</dbReference>
<protein>
    <recommendedName>
        <fullName evidence="2">SET domain-containing protein</fullName>
    </recommendedName>
</protein>
<feature type="compositionally biased region" description="Basic and acidic residues" evidence="1">
    <location>
        <begin position="457"/>
        <end position="466"/>
    </location>
</feature>
<gene>
    <name evidence="3" type="ORF">BLS_005935</name>
</gene>
<dbReference type="InterPro" id="IPR050869">
    <property type="entry name" value="H3K4_H4K5_MeTrfase"/>
</dbReference>